<comment type="similarity">
    <text evidence="1">Belongs to the short-chain dehydrogenases/reductases (SDR) family.</text>
</comment>
<evidence type="ECO:0000313" key="5">
    <source>
        <dbReference type="Proteomes" id="UP000677413"/>
    </source>
</evidence>
<evidence type="ECO:0000259" key="3">
    <source>
        <dbReference type="SMART" id="SM00822"/>
    </source>
</evidence>
<evidence type="ECO:0000256" key="2">
    <source>
        <dbReference type="ARBA" id="ARBA00023002"/>
    </source>
</evidence>
<dbReference type="FunFam" id="3.40.50.720:FF:000084">
    <property type="entry name" value="Short-chain dehydrogenase reductase"/>
    <property type="match status" value="1"/>
</dbReference>
<dbReference type="CDD" id="cd05347">
    <property type="entry name" value="Ga5DH-like_SDR_c"/>
    <property type="match status" value="1"/>
</dbReference>
<keyword evidence="2" id="KW-0560">Oxidoreductase</keyword>
<dbReference type="InterPro" id="IPR036291">
    <property type="entry name" value="NAD(P)-bd_dom_sf"/>
</dbReference>
<dbReference type="PANTHER" id="PTHR43669:SF14">
    <property type="entry name" value="OXIDOREDUCTASE"/>
    <property type="match status" value="1"/>
</dbReference>
<reference evidence="4 5" key="1">
    <citation type="submission" date="2021-04" db="EMBL/GenBank/DDBJ databases">
        <authorList>
            <person name="Tang X."/>
            <person name="Zhou X."/>
            <person name="Chen X."/>
            <person name="Cernava T."/>
            <person name="Zhang C."/>
        </authorList>
    </citation>
    <scope>NUCLEOTIDE SEQUENCE [LARGE SCALE GENOMIC DNA]</scope>
    <source>
        <strain evidence="4 5">BH-SS-21</strain>
    </source>
</reference>
<protein>
    <submittedName>
        <fullName evidence="4">SDR family oxidoreductase</fullName>
    </submittedName>
</protein>
<dbReference type="InterPro" id="IPR002347">
    <property type="entry name" value="SDR_fam"/>
</dbReference>
<dbReference type="PANTHER" id="PTHR43669">
    <property type="entry name" value="5-KETO-D-GLUCONATE 5-REDUCTASE"/>
    <property type="match status" value="1"/>
</dbReference>
<dbReference type="SMART" id="SM00822">
    <property type="entry name" value="PKS_KR"/>
    <property type="match status" value="1"/>
</dbReference>
<dbReference type="GO" id="GO:0016491">
    <property type="term" value="F:oxidoreductase activity"/>
    <property type="evidence" value="ECO:0007669"/>
    <property type="project" value="UniProtKB-KW"/>
</dbReference>
<name>A0A940Y0V5_9ACTN</name>
<dbReference type="InterPro" id="IPR057326">
    <property type="entry name" value="KR_dom"/>
</dbReference>
<dbReference type="EMBL" id="JAGPYQ010000002">
    <property type="protein sequence ID" value="MBQ0854507.1"/>
    <property type="molecule type" value="Genomic_DNA"/>
</dbReference>
<dbReference type="AlphaFoldDB" id="A0A940Y0V5"/>
<dbReference type="PRINTS" id="PR00080">
    <property type="entry name" value="SDRFAMILY"/>
</dbReference>
<keyword evidence="5" id="KW-1185">Reference proteome</keyword>
<accession>A0A940Y0V5</accession>
<gene>
    <name evidence="4" type="ORF">J8N05_40825</name>
</gene>
<proteinExistence type="inferred from homology"/>
<evidence type="ECO:0000256" key="1">
    <source>
        <dbReference type="ARBA" id="ARBA00006484"/>
    </source>
</evidence>
<dbReference type="InterPro" id="IPR020904">
    <property type="entry name" value="Sc_DH/Rdtase_CS"/>
</dbReference>
<dbReference type="RefSeq" id="WP_210892196.1">
    <property type="nucleotide sequence ID" value="NZ_JAGPYQ010000002.1"/>
</dbReference>
<dbReference type="Proteomes" id="UP000677413">
    <property type="component" value="Unassembled WGS sequence"/>
</dbReference>
<dbReference type="PROSITE" id="PS00061">
    <property type="entry name" value="ADH_SHORT"/>
    <property type="match status" value="1"/>
</dbReference>
<dbReference type="Pfam" id="PF13561">
    <property type="entry name" value="adh_short_C2"/>
    <property type="match status" value="1"/>
</dbReference>
<evidence type="ECO:0000313" key="4">
    <source>
        <dbReference type="EMBL" id="MBQ0854507.1"/>
    </source>
</evidence>
<dbReference type="SUPFAM" id="SSF51735">
    <property type="entry name" value="NAD(P)-binding Rossmann-fold domains"/>
    <property type="match status" value="1"/>
</dbReference>
<organism evidence="4 5">
    <name type="scientific">Streptomyces liliiviolaceus</name>
    <dbReference type="NCBI Taxonomy" id="2823109"/>
    <lineage>
        <taxon>Bacteria</taxon>
        <taxon>Bacillati</taxon>
        <taxon>Actinomycetota</taxon>
        <taxon>Actinomycetes</taxon>
        <taxon>Kitasatosporales</taxon>
        <taxon>Streptomycetaceae</taxon>
        <taxon>Streptomyces</taxon>
    </lineage>
</organism>
<feature type="domain" description="Ketoreductase" evidence="3">
    <location>
        <begin position="11"/>
        <end position="178"/>
    </location>
</feature>
<sequence length="253" mass="26568">MTHPLFDIGGRTALVTGSSRGIGLALARGLAEAGCTVVLNGRDPDRLAEAAARLPGEAVHTVAFDVTDGPSVAAGIADVEERVGPLDILVNNAGMQLRSPLLEFTDSDWHRILDTNLTSAFLVGREAARGMTARGHGKIVNICSLQSEVARPGIAPYAATKGALKMLTKGMCADWGPHGVQVNGLGPGYIETELTRPLVDDPEFSAWVRRRTPAGRWGRTEDLVGGVLFLASPAADFVSGQVLYVDGGMTSVL</sequence>
<comment type="caution">
    <text evidence="4">The sequence shown here is derived from an EMBL/GenBank/DDBJ whole genome shotgun (WGS) entry which is preliminary data.</text>
</comment>
<dbReference type="Gene3D" id="3.40.50.720">
    <property type="entry name" value="NAD(P)-binding Rossmann-like Domain"/>
    <property type="match status" value="1"/>
</dbReference>
<dbReference type="PRINTS" id="PR00081">
    <property type="entry name" value="GDHRDH"/>
</dbReference>